<dbReference type="Pfam" id="PF08547">
    <property type="entry name" value="CIA30"/>
    <property type="match status" value="1"/>
</dbReference>
<dbReference type="AlphaFoldDB" id="A0A1B6CS23"/>
<accession>A0A1B6CS23</accession>
<dbReference type="PANTHER" id="PTHR13194:SF19">
    <property type="entry name" value="NAD(P)-BINDING ROSSMANN-FOLD SUPERFAMILY PROTEIN"/>
    <property type="match status" value="1"/>
</dbReference>
<reference evidence="4" key="1">
    <citation type="submission" date="2015-12" db="EMBL/GenBank/DDBJ databases">
        <title>De novo transcriptome assembly of four potential Pierce s Disease insect vectors from Arizona vineyards.</title>
        <authorList>
            <person name="Tassone E.E."/>
        </authorList>
    </citation>
    <scope>NUCLEOTIDE SEQUENCE</scope>
</reference>
<dbReference type="GO" id="GO:0010257">
    <property type="term" value="P:NADH dehydrogenase complex assembly"/>
    <property type="evidence" value="ECO:0007669"/>
    <property type="project" value="TreeGrafter"/>
</dbReference>
<feature type="chain" id="PRO_5008580601" description="NADH:ubiquinone oxidoreductase intermediate-associated protein 30 domain-containing protein" evidence="2">
    <location>
        <begin position="26"/>
        <end position="209"/>
    </location>
</feature>
<dbReference type="SUPFAM" id="SSF49785">
    <property type="entry name" value="Galactose-binding domain-like"/>
    <property type="match status" value="1"/>
</dbReference>
<proteinExistence type="inferred from homology"/>
<evidence type="ECO:0000256" key="1">
    <source>
        <dbReference type="ARBA" id="ARBA00007884"/>
    </source>
</evidence>
<dbReference type="InterPro" id="IPR008979">
    <property type="entry name" value="Galactose-bd-like_sf"/>
</dbReference>
<dbReference type="PANTHER" id="PTHR13194">
    <property type="entry name" value="COMPLEX I INTERMEDIATE-ASSOCIATED PROTEIN 30"/>
    <property type="match status" value="1"/>
</dbReference>
<dbReference type="EMBL" id="GEDC01020972">
    <property type="protein sequence ID" value="JAS16326.1"/>
    <property type="molecule type" value="Transcribed_RNA"/>
</dbReference>
<dbReference type="InterPro" id="IPR039131">
    <property type="entry name" value="NDUFAF1"/>
</dbReference>
<feature type="signal peptide" evidence="2">
    <location>
        <begin position="1"/>
        <end position="25"/>
    </location>
</feature>
<gene>
    <name evidence="4" type="ORF">g.16738</name>
</gene>
<evidence type="ECO:0000313" key="4">
    <source>
        <dbReference type="EMBL" id="JAS16326.1"/>
    </source>
</evidence>
<evidence type="ECO:0000259" key="3">
    <source>
        <dbReference type="Pfam" id="PF08547"/>
    </source>
</evidence>
<dbReference type="GO" id="GO:0051082">
    <property type="term" value="F:unfolded protein binding"/>
    <property type="evidence" value="ECO:0007669"/>
    <property type="project" value="TreeGrafter"/>
</dbReference>
<sequence>MAKTEFFVGIFSLGLLLVNLDFIKGDSSNELTIFDFTTLSNLNGWTEQSDTVREVGMSKASFVLQKTKVFQRAVFFSLLNPQPNGAGFAGYRTNTHLDLRCYSKIRLDCRGQGQNFGYKIVVRHKNQNNEPHPSFEQMFQAPNSGKFQNVDLELSNFEAYYRGRRVNNSEPLDLSNITNFEIQIYGGVYLPVKQWGVSALEINTVKAVN</sequence>
<comment type="similarity">
    <text evidence="1">Belongs to the CIA30 family.</text>
</comment>
<evidence type="ECO:0000256" key="2">
    <source>
        <dbReference type="SAM" id="SignalP"/>
    </source>
</evidence>
<protein>
    <recommendedName>
        <fullName evidence="3">NADH:ubiquinone oxidoreductase intermediate-associated protein 30 domain-containing protein</fullName>
    </recommendedName>
</protein>
<organism evidence="4">
    <name type="scientific">Clastoptera arizonana</name>
    <name type="common">Arizona spittle bug</name>
    <dbReference type="NCBI Taxonomy" id="38151"/>
    <lineage>
        <taxon>Eukaryota</taxon>
        <taxon>Metazoa</taxon>
        <taxon>Ecdysozoa</taxon>
        <taxon>Arthropoda</taxon>
        <taxon>Hexapoda</taxon>
        <taxon>Insecta</taxon>
        <taxon>Pterygota</taxon>
        <taxon>Neoptera</taxon>
        <taxon>Paraneoptera</taxon>
        <taxon>Hemiptera</taxon>
        <taxon>Auchenorrhyncha</taxon>
        <taxon>Cercopoidea</taxon>
        <taxon>Clastopteridae</taxon>
        <taxon>Clastoptera</taxon>
    </lineage>
</organism>
<keyword evidence="2" id="KW-0732">Signal</keyword>
<feature type="domain" description="NADH:ubiquinone oxidoreductase intermediate-associated protein 30" evidence="3">
    <location>
        <begin position="34"/>
        <end position="185"/>
    </location>
</feature>
<name>A0A1B6CS23_9HEMI</name>
<dbReference type="InterPro" id="IPR013857">
    <property type="entry name" value="NADH-UbQ_OxRdtase-assoc_prot30"/>
</dbReference>